<evidence type="ECO:0000259" key="1">
    <source>
        <dbReference type="Pfam" id="PF20150"/>
    </source>
</evidence>
<dbReference type="AlphaFoldDB" id="A0A1L7X9M1"/>
<evidence type="ECO:0000313" key="3">
    <source>
        <dbReference type="Proteomes" id="UP000184330"/>
    </source>
</evidence>
<dbReference type="Proteomes" id="UP000184330">
    <property type="component" value="Unassembled WGS sequence"/>
</dbReference>
<reference evidence="2 3" key="1">
    <citation type="submission" date="2016-03" db="EMBL/GenBank/DDBJ databases">
        <authorList>
            <person name="Ploux O."/>
        </authorList>
    </citation>
    <scope>NUCLEOTIDE SEQUENCE [LARGE SCALE GENOMIC DNA]</scope>
    <source>
        <strain evidence="2 3">UAMH 11012</strain>
    </source>
</reference>
<accession>A0A1L7X9M1</accession>
<proteinExistence type="predicted"/>
<feature type="domain" description="2EXR" evidence="1">
    <location>
        <begin position="39"/>
        <end position="139"/>
    </location>
</feature>
<dbReference type="OrthoDB" id="3555378at2759"/>
<dbReference type="InterPro" id="IPR045518">
    <property type="entry name" value="2EXR"/>
</dbReference>
<sequence>MSDTNVTVPLLALAPPEYMTSLIPMRQSGIQRTTAPTKFLLFPKLAPELRQMIFKFALPSGDGQRIIPLDLEIFDNPKGDERSHLNIYPSGHYAAMGPIFYDSLKSSAATASWESREVYLSASFRNLTLDNGIIRFLPDIRVHICGIGSLFFHYPFVTAMTNFTWDKRVLQQIDHLVVSKDVLLELTRYPNGIFSKRHKPKQAAVEFLASFKSLTILELPRLAWVDY</sequence>
<keyword evidence="3" id="KW-1185">Reference proteome</keyword>
<organism evidence="2 3">
    <name type="scientific">Phialocephala subalpina</name>
    <dbReference type="NCBI Taxonomy" id="576137"/>
    <lineage>
        <taxon>Eukaryota</taxon>
        <taxon>Fungi</taxon>
        <taxon>Dikarya</taxon>
        <taxon>Ascomycota</taxon>
        <taxon>Pezizomycotina</taxon>
        <taxon>Leotiomycetes</taxon>
        <taxon>Helotiales</taxon>
        <taxon>Mollisiaceae</taxon>
        <taxon>Phialocephala</taxon>
        <taxon>Phialocephala fortinii species complex</taxon>
    </lineage>
</organism>
<evidence type="ECO:0000313" key="2">
    <source>
        <dbReference type="EMBL" id="CZR61721.1"/>
    </source>
</evidence>
<gene>
    <name evidence="2" type="ORF">PAC_11618</name>
</gene>
<name>A0A1L7X9M1_9HELO</name>
<dbReference type="EMBL" id="FJOG01000019">
    <property type="protein sequence ID" value="CZR61721.1"/>
    <property type="molecule type" value="Genomic_DNA"/>
</dbReference>
<protein>
    <recommendedName>
        <fullName evidence="1">2EXR domain-containing protein</fullName>
    </recommendedName>
</protein>
<dbReference type="Pfam" id="PF20150">
    <property type="entry name" value="2EXR"/>
    <property type="match status" value="1"/>
</dbReference>